<dbReference type="Gene3D" id="3.30.530.20">
    <property type="match status" value="1"/>
</dbReference>
<protein>
    <submittedName>
        <fullName evidence="1">Uncharacterized protein</fullName>
    </submittedName>
</protein>
<accession>A0A9W7C7R8</accession>
<evidence type="ECO:0000313" key="2">
    <source>
        <dbReference type="Proteomes" id="UP001165160"/>
    </source>
</evidence>
<keyword evidence="2" id="KW-1185">Reference proteome</keyword>
<dbReference type="AlphaFoldDB" id="A0A9W7C7R8"/>
<reference evidence="2" key="1">
    <citation type="journal article" date="2023" name="Commun. Biol.">
        <title>Genome analysis of Parmales, the sister group of diatoms, reveals the evolutionary specialization of diatoms from phago-mixotrophs to photoautotrophs.</title>
        <authorList>
            <person name="Ban H."/>
            <person name="Sato S."/>
            <person name="Yoshikawa S."/>
            <person name="Yamada K."/>
            <person name="Nakamura Y."/>
            <person name="Ichinomiya M."/>
            <person name="Sato N."/>
            <person name="Blanc-Mathieu R."/>
            <person name="Endo H."/>
            <person name="Kuwata A."/>
            <person name="Ogata H."/>
        </authorList>
    </citation>
    <scope>NUCLEOTIDE SEQUENCE [LARGE SCALE GENOMIC DNA]</scope>
    <source>
        <strain evidence="2">NIES 3699</strain>
    </source>
</reference>
<dbReference type="SUPFAM" id="SSF55961">
    <property type="entry name" value="Bet v1-like"/>
    <property type="match status" value="1"/>
</dbReference>
<proteinExistence type="predicted"/>
<gene>
    <name evidence="1" type="ORF">TrVE_jg9907</name>
</gene>
<evidence type="ECO:0000313" key="1">
    <source>
        <dbReference type="EMBL" id="GMI04580.1"/>
    </source>
</evidence>
<organism evidence="1 2">
    <name type="scientific">Triparma verrucosa</name>
    <dbReference type="NCBI Taxonomy" id="1606542"/>
    <lineage>
        <taxon>Eukaryota</taxon>
        <taxon>Sar</taxon>
        <taxon>Stramenopiles</taxon>
        <taxon>Ochrophyta</taxon>
        <taxon>Bolidophyceae</taxon>
        <taxon>Parmales</taxon>
        <taxon>Triparmaceae</taxon>
        <taxon>Triparma</taxon>
    </lineage>
</organism>
<sequence>MARLSIKKIVPIMERGDHSRVAARVANYYYRCMNPAFGITKKDMVLDDEVYLEHPNSHSSIYHQAFSFPSPLADREVICNIVWKRLSEKTVVVAYHPLTSHPLVENKDGKSVIRGSFHYVFQVTQLDDRTTEINWGFHINFGGKLPKVVVNSVIIPNFNRALSHHQVYFANSIDLANLSKSDGKLLGEVLVNQIKTARKRGGWKKHAELGKVGVDEFLYISDAMRSYLSAFLYANYYDEDNKLNTATLQAVLVSLSALWLVSAVTFISSIKHKYIHTFYNFDTTSDYDRNLWETERPAWFTDAWIEVVPNDYIPYDWQVKYKKTKGRVDDPGMRRRSSLQQVKTLLGGTEEDR</sequence>
<dbReference type="InterPro" id="IPR023393">
    <property type="entry name" value="START-like_dom_sf"/>
</dbReference>
<name>A0A9W7C7R8_9STRA</name>
<dbReference type="Proteomes" id="UP001165160">
    <property type="component" value="Unassembled WGS sequence"/>
</dbReference>
<dbReference type="EMBL" id="BRXX01000318">
    <property type="protein sequence ID" value="GMI04580.1"/>
    <property type="molecule type" value="Genomic_DNA"/>
</dbReference>
<comment type="caution">
    <text evidence="1">The sequence shown here is derived from an EMBL/GenBank/DDBJ whole genome shotgun (WGS) entry which is preliminary data.</text>
</comment>